<reference evidence="11 12" key="1">
    <citation type="submission" date="2018-10" db="EMBL/GenBank/DDBJ databases">
        <authorList>
            <person name="Chen W.-M."/>
        </authorList>
    </citation>
    <scope>NUCLEOTIDE SEQUENCE [LARGE SCALE GENOMIC DNA]</scope>
    <source>
        <strain evidence="11 12">H-5</strain>
    </source>
</reference>
<comment type="caution">
    <text evidence="11">The sequence shown here is derived from an EMBL/GenBank/DDBJ whole genome shotgun (WGS) entry which is preliminary data.</text>
</comment>
<evidence type="ECO:0000313" key="12">
    <source>
        <dbReference type="Proteomes" id="UP000275137"/>
    </source>
</evidence>
<evidence type="ECO:0000256" key="6">
    <source>
        <dbReference type="ARBA" id="ARBA00022729"/>
    </source>
</evidence>
<evidence type="ECO:0000256" key="4">
    <source>
        <dbReference type="ARBA" id="ARBA00014035"/>
    </source>
</evidence>
<evidence type="ECO:0000256" key="7">
    <source>
        <dbReference type="ARBA" id="ARBA00022764"/>
    </source>
</evidence>
<dbReference type="AlphaFoldDB" id="A0A3N0V573"/>
<dbReference type="EMBL" id="RJVP01000001">
    <property type="protein sequence ID" value="ROH87957.1"/>
    <property type="molecule type" value="Genomic_DNA"/>
</dbReference>
<evidence type="ECO:0000313" key="11">
    <source>
        <dbReference type="EMBL" id="ROH87957.1"/>
    </source>
</evidence>
<proteinExistence type="inferred from homology"/>
<dbReference type="Pfam" id="PF03548">
    <property type="entry name" value="LolA"/>
    <property type="match status" value="1"/>
</dbReference>
<keyword evidence="6 10" id="KW-0732">Signal</keyword>
<dbReference type="NCBIfam" id="TIGR00547">
    <property type="entry name" value="lolA"/>
    <property type="match status" value="1"/>
</dbReference>
<dbReference type="GO" id="GO:0044874">
    <property type="term" value="P:lipoprotein localization to outer membrane"/>
    <property type="evidence" value="ECO:0007669"/>
    <property type="project" value="UniProtKB-UniRule"/>
</dbReference>
<comment type="subcellular location">
    <subcellularLocation>
        <location evidence="1 10">Periplasm</location>
    </subcellularLocation>
</comment>
<dbReference type="InterPro" id="IPR029046">
    <property type="entry name" value="LolA/LolB/LppX"/>
</dbReference>
<keyword evidence="7 10" id="KW-0574">Periplasm</keyword>
<dbReference type="RefSeq" id="WP_123235951.1">
    <property type="nucleotide sequence ID" value="NZ_RJVP01000001.1"/>
</dbReference>
<feature type="signal peptide" evidence="10">
    <location>
        <begin position="1"/>
        <end position="17"/>
    </location>
</feature>
<evidence type="ECO:0000256" key="5">
    <source>
        <dbReference type="ARBA" id="ARBA00022448"/>
    </source>
</evidence>
<keyword evidence="8 10" id="KW-0653">Protein transport</keyword>
<evidence type="ECO:0000256" key="1">
    <source>
        <dbReference type="ARBA" id="ARBA00004418"/>
    </source>
</evidence>
<feature type="chain" id="PRO_5018342463" description="Outer-membrane lipoprotein carrier protein" evidence="10">
    <location>
        <begin position="18"/>
        <end position="201"/>
    </location>
</feature>
<dbReference type="GO" id="GO:0042953">
    <property type="term" value="P:lipoprotein transport"/>
    <property type="evidence" value="ECO:0007669"/>
    <property type="project" value="InterPro"/>
</dbReference>
<keyword evidence="5 10" id="KW-0813">Transport</keyword>
<dbReference type="SUPFAM" id="SSF89392">
    <property type="entry name" value="Prokaryotic lipoproteins and lipoprotein localization factors"/>
    <property type="match status" value="1"/>
</dbReference>
<keyword evidence="12" id="KW-1185">Reference proteome</keyword>
<comment type="similarity">
    <text evidence="2 10">Belongs to the LolA family.</text>
</comment>
<name>A0A3N0V573_9PROT</name>
<keyword evidence="9 10" id="KW-0143">Chaperone</keyword>
<dbReference type="Proteomes" id="UP000275137">
    <property type="component" value="Unassembled WGS sequence"/>
</dbReference>
<dbReference type="InterPro" id="IPR004564">
    <property type="entry name" value="OM_lipoprot_carrier_LolA-like"/>
</dbReference>
<dbReference type="HAMAP" id="MF_00240">
    <property type="entry name" value="LolA"/>
    <property type="match status" value="1"/>
</dbReference>
<keyword evidence="11" id="KW-0449">Lipoprotein</keyword>
<evidence type="ECO:0000256" key="3">
    <source>
        <dbReference type="ARBA" id="ARBA00011245"/>
    </source>
</evidence>
<organism evidence="11 12">
    <name type="scientific">Pseudomethylobacillus aquaticus</name>
    <dbReference type="NCBI Taxonomy" id="2676064"/>
    <lineage>
        <taxon>Bacteria</taxon>
        <taxon>Pseudomonadati</taxon>
        <taxon>Pseudomonadota</taxon>
        <taxon>Betaproteobacteria</taxon>
        <taxon>Nitrosomonadales</taxon>
        <taxon>Methylophilaceae</taxon>
        <taxon>Pseudomethylobacillus</taxon>
    </lineage>
</organism>
<dbReference type="Gene3D" id="2.50.20.10">
    <property type="entry name" value="Lipoprotein localisation LolA/LolB/LppX"/>
    <property type="match status" value="1"/>
</dbReference>
<dbReference type="PANTHER" id="PTHR35869">
    <property type="entry name" value="OUTER-MEMBRANE LIPOPROTEIN CARRIER PROTEIN"/>
    <property type="match status" value="1"/>
</dbReference>
<gene>
    <name evidence="10 11" type="primary">lolA</name>
    <name evidence="11" type="ORF">ED236_00235</name>
</gene>
<dbReference type="InterPro" id="IPR018323">
    <property type="entry name" value="OM_lipoprot_carrier_LolA_Pbac"/>
</dbReference>
<dbReference type="PANTHER" id="PTHR35869:SF1">
    <property type="entry name" value="OUTER-MEMBRANE LIPOPROTEIN CARRIER PROTEIN"/>
    <property type="match status" value="1"/>
</dbReference>
<accession>A0A3N0V573</accession>
<dbReference type="GO" id="GO:0042597">
    <property type="term" value="C:periplasmic space"/>
    <property type="evidence" value="ECO:0007669"/>
    <property type="project" value="UniProtKB-SubCell"/>
</dbReference>
<comment type="function">
    <text evidence="10">Participates in the translocation of lipoproteins from the inner membrane to the outer membrane. Only forms a complex with a lipoprotein if the residue after the N-terminal Cys is not an aspartate (The Asp acts as a targeting signal to indicate that the lipoprotein should stay in the inner membrane).</text>
</comment>
<evidence type="ECO:0000256" key="8">
    <source>
        <dbReference type="ARBA" id="ARBA00022927"/>
    </source>
</evidence>
<comment type="subunit">
    <text evidence="3 10">Monomer.</text>
</comment>
<sequence length="201" mass="22357" precursor="true">MKRLLMLLLLLPALAHAGGTEQLKTFFRSTSAMKAQFLQVVTDSQGRKVQQVDGSMQLQRPGKFRWDYNKPFVQQIIGDGKRVWLYDPELNQVTVRDMGQALGSSPAALLAGSKEIENSFVLKDEKRSDGLEWVSATPKQQESGFERVLLGFAQGQLREVEMHDSFGHLTRIQFSSIEVNPGLSAQSFRFVAPSGADVVGE</sequence>
<evidence type="ECO:0000256" key="10">
    <source>
        <dbReference type="HAMAP-Rule" id="MF_00240"/>
    </source>
</evidence>
<dbReference type="CDD" id="cd16325">
    <property type="entry name" value="LolA"/>
    <property type="match status" value="1"/>
</dbReference>
<protein>
    <recommendedName>
        <fullName evidence="4 10">Outer-membrane lipoprotein carrier protein</fullName>
    </recommendedName>
</protein>
<evidence type="ECO:0000256" key="9">
    <source>
        <dbReference type="ARBA" id="ARBA00023186"/>
    </source>
</evidence>
<evidence type="ECO:0000256" key="2">
    <source>
        <dbReference type="ARBA" id="ARBA00007615"/>
    </source>
</evidence>